<accession>A0A482YB03</accession>
<name>A0A482YB03_9EURY</name>
<feature type="region of interest" description="Disordered" evidence="1">
    <location>
        <begin position="1"/>
        <end position="30"/>
    </location>
</feature>
<dbReference type="RefSeq" id="WP_242611614.1">
    <property type="nucleotide sequence ID" value="NZ_SHMP01000003.1"/>
</dbReference>
<feature type="region of interest" description="Disordered" evidence="1">
    <location>
        <begin position="82"/>
        <end position="110"/>
    </location>
</feature>
<comment type="caution">
    <text evidence="2">The sequence shown here is derived from an EMBL/GenBank/DDBJ whole genome shotgun (WGS) entry which is preliminary data.</text>
</comment>
<proteinExistence type="predicted"/>
<protein>
    <submittedName>
        <fullName evidence="2">Uncharacterized protein</fullName>
    </submittedName>
</protein>
<organism evidence="2 3">
    <name type="scientific">Natrinema hispanicum</name>
    <dbReference type="NCBI Taxonomy" id="392421"/>
    <lineage>
        <taxon>Archaea</taxon>
        <taxon>Methanobacteriati</taxon>
        <taxon>Methanobacteriota</taxon>
        <taxon>Stenosarchaea group</taxon>
        <taxon>Halobacteria</taxon>
        <taxon>Halobacteriales</taxon>
        <taxon>Natrialbaceae</taxon>
        <taxon>Natrinema</taxon>
    </lineage>
</organism>
<gene>
    <name evidence="2" type="ORF">BDK88_1404</name>
</gene>
<feature type="compositionally biased region" description="Basic and acidic residues" evidence="1">
    <location>
        <begin position="93"/>
        <end position="110"/>
    </location>
</feature>
<evidence type="ECO:0000256" key="1">
    <source>
        <dbReference type="SAM" id="MobiDB-lite"/>
    </source>
</evidence>
<dbReference type="AlphaFoldDB" id="A0A482YB03"/>
<reference evidence="2 3" key="1">
    <citation type="submission" date="2019-02" db="EMBL/GenBank/DDBJ databases">
        <title>Genomic Encyclopedia of Archaeal and Bacterial Type Strains, Phase II (KMG-II): from individual species to whole genera.</title>
        <authorList>
            <person name="Goeker M."/>
        </authorList>
    </citation>
    <scope>NUCLEOTIDE SEQUENCE [LARGE SCALE GENOMIC DNA]</scope>
    <source>
        <strain evidence="2 3">DSM 18328</strain>
    </source>
</reference>
<dbReference type="Proteomes" id="UP000291097">
    <property type="component" value="Unassembled WGS sequence"/>
</dbReference>
<sequence length="110" mass="12102">MTVRVTGHPPTVRPCSRTIEAEPTPVENPTLEGLQTDREEIVGDLQEPILGDLVETELGRGRTSRAHKLETLLALADRIGLPDEITPSPLEQTRQEAENGLERAQEETAI</sequence>
<evidence type="ECO:0000313" key="3">
    <source>
        <dbReference type="Proteomes" id="UP000291097"/>
    </source>
</evidence>
<dbReference type="EMBL" id="SHMP01000003">
    <property type="protein sequence ID" value="RZV12493.1"/>
    <property type="molecule type" value="Genomic_DNA"/>
</dbReference>
<evidence type="ECO:0000313" key="2">
    <source>
        <dbReference type="EMBL" id="RZV12493.1"/>
    </source>
</evidence>